<gene>
    <name evidence="4" type="ordered locus">Os12g0615300</name>
    <name evidence="4" type="ORF">OSNPB_120615300</name>
</gene>
<keyword evidence="2" id="KW-1133">Transmembrane helix</keyword>
<organism evidence="4 5">
    <name type="scientific">Oryza sativa subsp. japonica</name>
    <name type="common">Rice</name>
    <dbReference type="NCBI Taxonomy" id="39947"/>
    <lineage>
        <taxon>Eukaryota</taxon>
        <taxon>Viridiplantae</taxon>
        <taxon>Streptophyta</taxon>
        <taxon>Embryophyta</taxon>
        <taxon>Tracheophyta</taxon>
        <taxon>Spermatophyta</taxon>
        <taxon>Magnoliopsida</taxon>
        <taxon>Liliopsida</taxon>
        <taxon>Poales</taxon>
        <taxon>Poaceae</taxon>
        <taxon>BOP clade</taxon>
        <taxon>Oryzoideae</taxon>
        <taxon>Oryzeae</taxon>
        <taxon>Oryzinae</taxon>
        <taxon>Oryza</taxon>
        <taxon>Oryza sativa</taxon>
    </lineage>
</organism>
<evidence type="ECO:0000256" key="1">
    <source>
        <dbReference type="ARBA" id="ARBA00023157"/>
    </source>
</evidence>
<dbReference type="SMART" id="SM00179">
    <property type="entry name" value="EGF_CA"/>
    <property type="match status" value="1"/>
</dbReference>
<keyword evidence="1" id="KW-1015">Disulfide bond</keyword>
<evidence type="ECO:0000313" key="5">
    <source>
        <dbReference type="Proteomes" id="UP000059680"/>
    </source>
</evidence>
<dbReference type="Gene3D" id="2.10.25.10">
    <property type="entry name" value="Laminin"/>
    <property type="match status" value="1"/>
</dbReference>
<reference evidence="4 5" key="3">
    <citation type="journal article" date="2013" name="Rice">
        <title>Improvement of the Oryza sativa Nipponbare reference genome using next generation sequence and optical map data.</title>
        <authorList>
            <person name="Kawahara Y."/>
            <person name="de la Bastide M."/>
            <person name="Hamilton J.P."/>
            <person name="Kanamori H."/>
            <person name="McCombie W.R."/>
            <person name="Ouyang S."/>
            <person name="Schwartz D.C."/>
            <person name="Tanaka T."/>
            <person name="Wu J."/>
            <person name="Zhou S."/>
            <person name="Childs K.L."/>
            <person name="Davidson R.M."/>
            <person name="Lin H."/>
            <person name="Quesada-Ocampo L."/>
            <person name="Vaillancourt B."/>
            <person name="Sakai H."/>
            <person name="Lee S.S."/>
            <person name="Kim J."/>
            <person name="Numa H."/>
            <person name="Itoh T."/>
            <person name="Buell C.R."/>
            <person name="Matsumoto T."/>
        </authorList>
    </citation>
    <scope>NUCLEOTIDE SEQUENCE [LARGE SCALE GENOMIC DNA]</scope>
    <source>
        <strain evidence="5">cv. Nipponbare</strain>
    </source>
</reference>
<feature type="transmembrane region" description="Helical" evidence="2">
    <location>
        <begin position="70"/>
        <end position="90"/>
    </location>
</feature>
<accession>A0A0N7KUD2</accession>
<dbReference type="GO" id="GO:0005509">
    <property type="term" value="F:calcium ion binding"/>
    <property type="evidence" value="ECO:0007669"/>
    <property type="project" value="InterPro"/>
</dbReference>
<dbReference type="InterPro" id="IPR018097">
    <property type="entry name" value="EGF_Ca-bd_CS"/>
</dbReference>
<sequence>LLNACFLSLSSDVDECALRKQDPKYEDIYPCRKGVCHNTPGGYLCKCKLGKRSDGTNYGCRPLRTTAEQVVIGTSVSAIALMALTCVLAMQIQRKRHKKDKDEYFKQNGGLKLYDEMRSRKVDTIRILT</sequence>
<feature type="non-terminal residue" evidence="4">
    <location>
        <position position="1"/>
    </location>
</feature>
<name>A0A0N7KUD2_ORYSJ</name>
<evidence type="ECO:0000313" key="4">
    <source>
        <dbReference type="EMBL" id="BAT18090.1"/>
    </source>
</evidence>
<keyword evidence="5" id="KW-1185">Reference proteome</keyword>
<proteinExistence type="predicted"/>
<dbReference type="InterPro" id="IPR001881">
    <property type="entry name" value="EGF-like_Ca-bd_dom"/>
</dbReference>
<reference evidence="4 5" key="2">
    <citation type="journal article" date="2013" name="Plant Cell Physiol.">
        <title>Rice Annotation Project Database (RAP-DB): an integrative and interactive database for rice genomics.</title>
        <authorList>
            <person name="Sakai H."/>
            <person name="Lee S.S."/>
            <person name="Tanaka T."/>
            <person name="Numa H."/>
            <person name="Kim J."/>
            <person name="Kawahara Y."/>
            <person name="Wakimoto H."/>
            <person name="Yang C.C."/>
            <person name="Iwamoto M."/>
            <person name="Abe T."/>
            <person name="Yamada Y."/>
            <person name="Muto A."/>
            <person name="Inokuchi H."/>
            <person name="Ikemura T."/>
            <person name="Matsumoto T."/>
            <person name="Sasaki T."/>
            <person name="Itoh T."/>
        </authorList>
    </citation>
    <scope>NUCLEOTIDE SEQUENCE [LARGE SCALE GENOMIC DNA]</scope>
    <source>
        <strain evidence="5">cv. Nipponbare</strain>
    </source>
</reference>
<dbReference type="SUPFAM" id="SSF57196">
    <property type="entry name" value="EGF/Laminin"/>
    <property type="match status" value="1"/>
</dbReference>
<dbReference type="AlphaFoldDB" id="A0A0N7KUD2"/>
<reference evidence="5" key="1">
    <citation type="journal article" date="2005" name="Nature">
        <title>The map-based sequence of the rice genome.</title>
        <authorList>
            <consortium name="International rice genome sequencing project (IRGSP)"/>
            <person name="Matsumoto T."/>
            <person name="Wu J."/>
            <person name="Kanamori H."/>
            <person name="Katayose Y."/>
            <person name="Fujisawa M."/>
            <person name="Namiki N."/>
            <person name="Mizuno H."/>
            <person name="Yamamoto K."/>
            <person name="Antonio B.A."/>
            <person name="Baba T."/>
            <person name="Sakata K."/>
            <person name="Nagamura Y."/>
            <person name="Aoki H."/>
            <person name="Arikawa K."/>
            <person name="Arita K."/>
            <person name="Bito T."/>
            <person name="Chiden Y."/>
            <person name="Fujitsuka N."/>
            <person name="Fukunaka R."/>
            <person name="Hamada M."/>
            <person name="Harada C."/>
            <person name="Hayashi A."/>
            <person name="Hijishita S."/>
            <person name="Honda M."/>
            <person name="Hosokawa S."/>
            <person name="Ichikawa Y."/>
            <person name="Idonuma A."/>
            <person name="Iijima M."/>
            <person name="Ikeda M."/>
            <person name="Ikeno M."/>
            <person name="Ito K."/>
            <person name="Ito S."/>
            <person name="Ito T."/>
            <person name="Ito Y."/>
            <person name="Ito Y."/>
            <person name="Iwabuchi A."/>
            <person name="Kamiya K."/>
            <person name="Karasawa W."/>
            <person name="Kurita K."/>
            <person name="Katagiri S."/>
            <person name="Kikuta A."/>
            <person name="Kobayashi H."/>
            <person name="Kobayashi N."/>
            <person name="Machita K."/>
            <person name="Maehara T."/>
            <person name="Masukawa M."/>
            <person name="Mizubayashi T."/>
            <person name="Mukai Y."/>
            <person name="Nagasaki H."/>
            <person name="Nagata Y."/>
            <person name="Naito S."/>
            <person name="Nakashima M."/>
            <person name="Nakama Y."/>
            <person name="Nakamichi Y."/>
            <person name="Nakamura M."/>
            <person name="Meguro A."/>
            <person name="Negishi M."/>
            <person name="Ohta I."/>
            <person name="Ohta T."/>
            <person name="Okamoto M."/>
            <person name="Ono N."/>
            <person name="Saji S."/>
            <person name="Sakaguchi M."/>
            <person name="Sakai K."/>
            <person name="Shibata M."/>
            <person name="Shimokawa T."/>
            <person name="Song J."/>
            <person name="Takazaki Y."/>
            <person name="Terasawa K."/>
            <person name="Tsugane M."/>
            <person name="Tsuji K."/>
            <person name="Ueda S."/>
            <person name="Waki K."/>
            <person name="Yamagata H."/>
            <person name="Yamamoto M."/>
            <person name="Yamamoto S."/>
            <person name="Yamane H."/>
            <person name="Yoshiki S."/>
            <person name="Yoshihara R."/>
            <person name="Yukawa K."/>
            <person name="Zhong H."/>
            <person name="Yano M."/>
            <person name="Yuan Q."/>
            <person name="Ouyang S."/>
            <person name="Liu J."/>
            <person name="Jones K.M."/>
            <person name="Gansberger K."/>
            <person name="Moffat K."/>
            <person name="Hill J."/>
            <person name="Bera J."/>
            <person name="Fadrosh D."/>
            <person name="Jin S."/>
            <person name="Johri S."/>
            <person name="Kim M."/>
            <person name="Overton L."/>
            <person name="Reardon M."/>
            <person name="Tsitrin T."/>
            <person name="Vuong H."/>
            <person name="Weaver B."/>
            <person name="Ciecko A."/>
            <person name="Tallon L."/>
            <person name="Jackson J."/>
            <person name="Pai G."/>
            <person name="Aken S.V."/>
            <person name="Utterback T."/>
            <person name="Reidmuller S."/>
            <person name="Feldblyum T."/>
            <person name="Hsiao J."/>
            <person name="Zismann V."/>
            <person name="Iobst S."/>
            <person name="de Vazeille A.R."/>
            <person name="Buell C.R."/>
            <person name="Ying K."/>
            <person name="Li Y."/>
            <person name="Lu T."/>
            <person name="Huang Y."/>
            <person name="Zhao Q."/>
            <person name="Feng Q."/>
            <person name="Zhang L."/>
            <person name="Zhu J."/>
            <person name="Weng Q."/>
            <person name="Mu J."/>
            <person name="Lu Y."/>
            <person name="Fan D."/>
            <person name="Liu Y."/>
            <person name="Guan J."/>
            <person name="Zhang Y."/>
            <person name="Yu S."/>
            <person name="Liu X."/>
            <person name="Zhang Y."/>
            <person name="Hong G."/>
            <person name="Han B."/>
            <person name="Choisne N."/>
            <person name="Demange N."/>
            <person name="Orjeda G."/>
            <person name="Samain S."/>
            <person name="Cattolico L."/>
            <person name="Pelletier E."/>
            <person name="Couloux A."/>
            <person name="Segurens B."/>
            <person name="Wincker P."/>
            <person name="D'Hont A."/>
            <person name="Scarpelli C."/>
            <person name="Weissenbach J."/>
            <person name="Salanoubat M."/>
            <person name="Quetier F."/>
            <person name="Yu Y."/>
            <person name="Kim H.R."/>
            <person name="Rambo T."/>
            <person name="Currie J."/>
            <person name="Collura K."/>
            <person name="Luo M."/>
            <person name="Yang T."/>
            <person name="Ammiraju J.S.S."/>
            <person name="Engler F."/>
            <person name="Soderlund C."/>
            <person name="Wing R.A."/>
            <person name="Palmer L.E."/>
            <person name="de la Bastide M."/>
            <person name="Spiegel L."/>
            <person name="Nascimento L."/>
            <person name="Zutavern T."/>
            <person name="O'Shaughnessy A."/>
            <person name="Dike S."/>
            <person name="Dedhia N."/>
            <person name="Preston R."/>
            <person name="Balija V."/>
            <person name="McCombie W.R."/>
            <person name="Chow T."/>
            <person name="Chen H."/>
            <person name="Chung M."/>
            <person name="Chen C."/>
            <person name="Shaw J."/>
            <person name="Wu H."/>
            <person name="Hsiao K."/>
            <person name="Chao Y."/>
            <person name="Chu M."/>
            <person name="Cheng C."/>
            <person name="Hour A."/>
            <person name="Lee P."/>
            <person name="Lin S."/>
            <person name="Lin Y."/>
            <person name="Liou J."/>
            <person name="Liu S."/>
            <person name="Hsing Y."/>
            <person name="Raghuvanshi S."/>
            <person name="Mohanty A."/>
            <person name="Bharti A.K."/>
            <person name="Gaur A."/>
            <person name="Gupta V."/>
            <person name="Kumar D."/>
            <person name="Ravi V."/>
            <person name="Vij S."/>
            <person name="Kapur A."/>
            <person name="Khurana P."/>
            <person name="Khurana P."/>
            <person name="Khurana J.P."/>
            <person name="Tyagi A.K."/>
            <person name="Gaikwad K."/>
            <person name="Singh A."/>
            <person name="Dalal V."/>
            <person name="Srivastava S."/>
            <person name="Dixit A."/>
            <person name="Pal A.K."/>
            <person name="Ghazi I.A."/>
            <person name="Yadav M."/>
            <person name="Pandit A."/>
            <person name="Bhargava A."/>
            <person name="Sureshbabu K."/>
            <person name="Batra K."/>
            <person name="Sharma T.R."/>
            <person name="Mohapatra T."/>
            <person name="Singh N.K."/>
            <person name="Messing J."/>
            <person name="Nelson A.B."/>
            <person name="Fuks G."/>
            <person name="Kavchok S."/>
            <person name="Keizer G."/>
            <person name="Linton E."/>
            <person name="Llaca V."/>
            <person name="Song R."/>
            <person name="Tanyolac B."/>
            <person name="Young S."/>
            <person name="Ho-Il K."/>
            <person name="Hahn J.H."/>
            <person name="Sangsakoo G."/>
            <person name="Vanavichit A."/>
            <person name="de Mattos Luiz.A.T."/>
            <person name="Zimmer P.D."/>
            <person name="Malone G."/>
            <person name="Dellagostin O."/>
            <person name="de Oliveira A.C."/>
            <person name="Bevan M."/>
            <person name="Bancroft I."/>
            <person name="Minx P."/>
            <person name="Cordum H."/>
            <person name="Wilson R."/>
            <person name="Cheng Z."/>
            <person name="Jin W."/>
            <person name="Jiang J."/>
            <person name="Leong S.A."/>
            <person name="Iwama H."/>
            <person name="Gojobori T."/>
            <person name="Itoh T."/>
            <person name="Niimura Y."/>
            <person name="Fujii Y."/>
            <person name="Habara T."/>
            <person name="Sakai H."/>
            <person name="Sato Y."/>
            <person name="Wilson G."/>
            <person name="Kumar K."/>
            <person name="McCouch S."/>
            <person name="Juretic N."/>
            <person name="Hoen D."/>
            <person name="Wright S."/>
            <person name="Bruskiewich R."/>
            <person name="Bureau T."/>
            <person name="Miyao A."/>
            <person name="Hirochika H."/>
            <person name="Nishikawa T."/>
            <person name="Kadowaki K."/>
            <person name="Sugiura M."/>
            <person name="Burr B."/>
            <person name="Sasaki T."/>
        </authorList>
    </citation>
    <scope>NUCLEOTIDE SEQUENCE [LARGE SCALE GENOMIC DNA]</scope>
    <source>
        <strain evidence="5">cv. Nipponbare</strain>
    </source>
</reference>
<keyword evidence="2" id="KW-0472">Membrane</keyword>
<evidence type="ECO:0000256" key="2">
    <source>
        <dbReference type="SAM" id="Phobius"/>
    </source>
</evidence>
<protein>
    <submittedName>
        <fullName evidence="4">Os12g0615300 protein</fullName>
    </submittedName>
</protein>
<dbReference type="FunFam" id="2.10.25.10:FF:000704">
    <property type="entry name" value="Os12g0614800 protein"/>
    <property type="match status" value="1"/>
</dbReference>
<dbReference type="EMBL" id="AP014968">
    <property type="protein sequence ID" value="BAT18090.1"/>
    <property type="molecule type" value="Genomic_DNA"/>
</dbReference>
<dbReference type="CDD" id="cd00054">
    <property type="entry name" value="EGF_CA"/>
    <property type="match status" value="1"/>
</dbReference>
<dbReference type="ExpressionAtlas" id="A0A0N7KUD2">
    <property type="expression patterns" value="baseline and differential"/>
</dbReference>
<dbReference type="PROSITE" id="PS01187">
    <property type="entry name" value="EGF_CA"/>
    <property type="match status" value="1"/>
</dbReference>
<evidence type="ECO:0000259" key="3">
    <source>
        <dbReference type="SMART" id="SM00179"/>
    </source>
</evidence>
<dbReference type="Proteomes" id="UP000059680">
    <property type="component" value="Chromosome 12"/>
</dbReference>
<dbReference type="Gramene" id="Os12t0615300-02">
    <property type="protein sequence ID" value="Os12t0615300-02"/>
    <property type="gene ID" value="Os12g0615300"/>
</dbReference>
<feature type="non-terminal residue" evidence="4">
    <location>
        <position position="129"/>
    </location>
</feature>
<keyword evidence="2" id="KW-0812">Transmembrane</keyword>
<feature type="domain" description="EGF-like calcium-binding" evidence="3">
    <location>
        <begin position="12"/>
        <end position="61"/>
    </location>
</feature>